<dbReference type="InterPro" id="IPR011990">
    <property type="entry name" value="TPR-like_helical_dom_sf"/>
</dbReference>
<comment type="catalytic activity">
    <reaction evidence="8">
        <text>L-seryl-[protein] + ATP = O-phospho-L-seryl-[protein] + ADP + H(+)</text>
        <dbReference type="Rhea" id="RHEA:17989"/>
        <dbReference type="Rhea" id="RHEA-COMP:9863"/>
        <dbReference type="Rhea" id="RHEA-COMP:11604"/>
        <dbReference type="ChEBI" id="CHEBI:15378"/>
        <dbReference type="ChEBI" id="CHEBI:29999"/>
        <dbReference type="ChEBI" id="CHEBI:30616"/>
        <dbReference type="ChEBI" id="CHEBI:83421"/>
        <dbReference type="ChEBI" id="CHEBI:456216"/>
        <dbReference type="EC" id="2.7.11.1"/>
    </reaction>
</comment>
<dbReference type="InterPro" id="IPR011009">
    <property type="entry name" value="Kinase-like_dom_sf"/>
</dbReference>
<feature type="repeat" description="TPR" evidence="9">
    <location>
        <begin position="638"/>
        <end position="671"/>
    </location>
</feature>
<evidence type="ECO:0000313" key="13">
    <source>
        <dbReference type="EMBL" id="RUO36970.1"/>
    </source>
</evidence>
<name>A0A432WT68_9GAMM</name>
<comment type="caution">
    <text evidence="13">The sequence shown here is derived from an EMBL/GenBank/DDBJ whole genome shotgun (WGS) entry which is preliminary data.</text>
</comment>
<dbReference type="Pfam" id="PF13424">
    <property type="entry name" value="TPR_12"/>
    <property type="match status" value="1"/>
</dbReference>
<dbReference type="OrthoDB" id="9801841at2"/>
<feature type="domain" description="Protein kinase" evidence="12">
    <location>
        <begin position="35"/>
        <end position="392"/>
    </location>
</feature>
<protein>
    <recommendedName>
        <fullName evidence="1">non-specific serine/threonine protein kinase</fullName>
        <ecNumber evidence="1">2.7.11.1</ecNumber>
    </recommendedName>
</protein>
<accession>A0A432WT68</accession>
<keyword evidence="11" id="KW-0812">Transmembrane</keyword>
<proteinExistence type="predicted"/>
<dbReference type="AlphaFoldDB" id="A0A432WT68"/>
<reference evidence="14" key="1">
    <citation type="journal article" date="2018" name="Front. Microbiol.">
        <title>Genome-Based Analysis Reveals the Taxonomy and Diversity of the Family Idiomarinaceae.</title>
        <authorList>
            <person name="Liu Y."/>
            <person name="Lai Q."/>
            <person name="Shao Z."/>
        </authorList>
    </citation>
    <scope>NUCLEOTIDE SEQUENCE [LARGE SCALE GENOMIC DNA]</scope>
    <source>
        <strain evidence="14">AIS</strain>
    </source>
</reference>
<dbReference type="GO" id="GO:0007165">
    <property type="term" value="P:signal transduction"/>
    <property type="evidence" value="ECO:0007669"/>
    <property type="project" value="TreeGrafter"/>
</dbReference>
<keyword evidence="11" id="KW-1133">Transmembrane helix</keyword>
<evidence type="ECO:0000256" key="3">
    <source>
        <dbReference type="ARBA" id="ARBA00022679"/>
    </source>
</evidence>
<dbReference type="EC" id="2.7.11.1" evidence="1"/>
<evidence type="ECO:0000256" key="6">
    <source>
        <dbReference type="ARBA" id="ARBA00022840"/>
    </source>
</evidence>
<dbReference type="Pfam" id="PF00069">
    <property type="entry name" value="Pkinase"/>
    <property type="match status" value="1"/>
</dbReference>
<evidence type="ECO:0000256" key="5">
    <source>
        <dbReference type="ARBA" id="ARBA00022777"/>
    </source>
</evidence>
<dbReference type="PROSITE" id="PS50005">
    <property type="entry name" value="TPR"/>
    <property type="match status" value="2"/>
</dbReference>
<dbReference type="SUPFAM" id="SSF56112">
    <property type="entry name" value="Protein kinase-like (PK-like)"/>
    <property type="match status" value="1"/>
</dbReference>
<feature type="transmembrane region" description="Helical" evidence="11">
    <location>
        <begin position="286"/>
        <end position="305"/>
    </location>
</feature>
<evidence type="ECO:0000256" key="10">
    <source>
        <dbReference type="SAM" id="MobiDB-lite"/>
    </source>
</evidence>
<evidence type="ECO:0000256" key="8">
    <source>
        <dbReference type="ARBA" id="ARBA00048679"/>
    </source>
</evidence>
<dbReference type="InterPro" id="IPR000719">
    <property type="entry name" value="Prot_kinase_dom"/>
</dbReference>
<dbReference type="RefSeq" id="WP_126807879.1">
    <property type="nucleotide sequence ID" value="NZ_PIPP01000003.1"/>
</dbReference>
<feature type="repeat" description="TPR" evidence="9">
    <location>
        <begin position="563"/>
        <end position="596"/>
    </location>
</feature>
<dbReference type="Proteomes" id="UP000286934">
    <property type="component" value="Unassembled WGS sequence"/>
</dbReference>
<gene>
    <name evidence="13" type="ORF">CWE13_08995</name>
</gene>
<evidence type="ECO:0000259" key="12">
    <source>
        <dbReference type="PROSITE" id="PS50011"/>
    </source>
</evidence>
<keyword evidence="6" id="KW-0067">ATP-binding</keyword>
<keyword evidence="2" id="KW-0723">Serine/threonine-protein kinase</keyword>
<dbReference type="SMART" id="SM00028">
    <property type="entry name" value="TPR"/>
    <property type="match status" value="7"/>
</dbReference>
<keyword evidence="3" id="KW-0808">Transferase</keyword>
<keyword evidence="11" id="KW-0472">Membrane</keyword>
<sequence>MISGSDSASAQPNRDTSLLTPTPTLPVGTVLAGRFRVLNALGAGGQAQVYQARDEILGTDIALKLIAPRNALDIHQVQRLRQEVLLARELNHPNIVRVFEFYQDGEWVFFTMGLVSGENLAERIHKGIKRQQVEQWFKQLLLALEACHSADITHADIKPENIVIDERGNLVLLDFGIGQSTVQTADANEQTSVESTAKDFSGSSGYTAPEVTQLGKRGTYSDCYSSGCLLNEMLRATTIRKWHLGDVFWYWERKQIAAKLSKPLIHQRLSIAGAQKRLTLPAKQKFVSAVAVLLIAMTLMGYGAWQYFNLEPVITTEEPRKTNRVAIVYSPENDMLSGFAELMRLHLVSQSDIDVIEQNRVDILVSNLGLRPFGQQEHRNRIAQLVNADVLVLLQTMTLPVGDEMRLQVVLANMPGNRMFGAFQGTISTEGLPQTLEQLFTHIDTQLALPARELIVPIEELQRVEPVLRALRQGRNAEAEQFINSLQAEWPDFAGGWLAGARLAVNRGELQQAREQLQRLFELSENDEYWHLEGRALQAEMSDDLDAAIAVVDRLVELFPGRASLLDRRAELASWNDDAEMAIALYQQALALDPSSGERWFELARIRIIQGQIQQALDNELMQALIKYRQQEDIRGQGTVLNAFGVAYLRLSEASQAAQYFSQALDIRTAELDPNGRAVTLANLANAYALQLRYSDAEGALAEASLLFEANNDRLGLAQVENEWGILLEEQGRYREALTHYSNALDLRIATGYSRQQAESINNVAYIYYLMAEYSQAEVFWNQAITLFSRIGDESGLARTELNLANLALTRGEYNKATQILSEVLEESQGRRPEEELVTQFFLSHRNFSLGEWETAVNNNFEALRISELTNNIRALVEVRIWGAEMCLYFADSECMGNHLDALTPYMEQLNQEQLALRDWIVTAKALLEGNIATSELTGFWARFRKQLLPVKTELRVLLSVLELSPAPRDSWQWQRVRELSNPNMYKEYLRSNYLQAFQFNNENAREELRKTLQSHPEHWRNHLYYEIFNDIGSKRRAAQLKEALYQHLTQPQIEVYQATYERPETPIRRGSASPPT</sequence>
<dbReference type="EMBL" id="PIPP01000003">
    <property type="protein sequence ID" value="RUO36970.1"/>
    <property type="molecule type" value="Genomic_DNA"/>
</dbReference>
<dbReference type="Gene3D" id="1.10.510.10">
    <property type="entry name" value="Transferase(Phosphotransferase) domain 1"/>
    <property type="match status" value="1"/>
</dbReference>
<dbReference type="SUPFAM" id="SSF48452">
    <property type="entry name" value="TPR-like"/>
    <property type="match status" value="2"/>
</dbReference>
<feature type="compositionally biased region" description="Polar residues" evidence="10">
    <location>
        <begin position="1"/>
        <end position="17"/>
    </location>
</feature>
<dbReference type="GO" id="GO:0004674">
    <property type="term" value="F:protein serine/threonine kinase activity"/>
    <property type="evidence" value="ECO:0007669"/>
    <property type="project" value="UniProtKB-KW"/>
</dbReference>
<dbReference type="Gene3D" id="3.30.200.20">
    <property type="entry name" value="Phosphorylase Kinase, domain 1"/>
    <property type="match status" value="1"/>
</dbReference>
<keyword evidence="4" id="KW-0547">Nucleotide-binding</keyword>
<evidence type="ECO:0000256" key="4">
    <source>
        <dbReference type="ARBA" id="ARBA00022741"/>
    </source>
</evidence>
<evidence type="ECO:0000256" key="11">
    <source>
        <dbReference type="SAM" id="Phobius"/>
    </source>
</evidence>
<keyword evidence="5" id="KW-0418">Kinase</keyword>
<feature type="region of interest" description="Disordered" evidence="10">
    <location>
        <begin position="1"/>
        <end position="21"/>
    </location>
</feature>
<dbReference type="InterPro" id="IPR008271">
    <property type="entry name" value="Ser/Thr_kinase_AS"/>
</dbReference>
<dbReference type="CDD" id="cd14014">
    <property type="entry name" value="STKc_PknB_like"/>
    <property type="match status" value="1"/>
</dbReference>
<dbReference type="PANTHER" id="PTHR43895">
    <property type="entry name" value="CALCIUM/CALMODULIN-DEPENDENT PROTEIN KINASE KINASE-RELATED"/>
    <property type="match status" value="1"/>
</dbReference>
<organism evidence="13 14">
    <name type="scientific">Aliidiomarina shirensis</name>
    <dbReference type="NCBI Taxonomy" id="1048642"/>
    <lineage>
        <taxon>Bacteria</taxon>
        <taxon>Pseudomonadati</taxon>
        <taxon>Pseudomonadota</taxon>
        <taxon>Gammaproteobacteria</taxon>
        <taxon>Alteromonadales</taxon>
        <taxon>Idiomarinaceae</taxon>
        <taxon>Aliidiomarina</taxon>
    </lineage>
</organism>
<dbReference type="PROSITE" id="PS00108">
    <property type="entry name" value="PROTEIN_KINASE_ST"/>
    <property type="match status" value="1"/>
</dbReference>
<keyword evidence="14" id="KW-1185">Reference proteome</keyword>
<dbReference type="GO" id="GO:0005524">
    <property type="term" value="F:ATP binding"/>
    <property type="evidence" value="ECO:0007669"/>
    <property type="project" value="UniProtKB-KW"/>
</dbReference>
<evidence type="ECO:0000313" key="14">
    <source>
        <dbReference type="Proteomes" id="UP000286934"/>
    </source>
</evidence>
<comment type="catalytic activity">
    <reaction evidence="7">
        <text>L-threonyl-[protein] + ATP = O-phospho-L-threonyl-[protein] + ADP + H(+)</text>
        <dbReference type="Rhea" id="RHEA:46608"/>
        <dbReference type="Rhea" id="RHEA-COMP:11060"/>
        <dbReference type="Rhea" id="RHEA-COMP:11605"/>
        <dbReference type="ChEBI" id="CHEBI:15378"/>
        <dbReference type="ChEBI" id="CHEBI:30013"/>
        <dbReference type="ChEBI" id="CHEBI:30616"/>
        <dbReference type="ChEBI" id="CHEBI:61977"/>
        <dbReference type="ChEBI" id="CHEBI:456216"/>
        <dbReference type="EC" id="2.7.11.1"/>
    </reaction>
</comment>
<evidence type="ECO:0000256" key="9">
    <source>
        <dbReference type="PROSITE-ProRule" id="PRU00339"/>
    </source>
</evidence>
<evidence type="ECO:0000256" key="2">
    <source>
        <dbReference type="ARBA" id="ARBA00022527"/>
    </source>
</evidence>
<dbReference type="PANTHER" id="PTHR43895:SF32">
    <property type="entry name" value="SERINE_THREONINE-PROTEIN KINASE CHK1"/>
    <property type="match status" value="1"/>
</dbReference>
<dbReference type="InterPro" id="IPR019734">
    <property type="entry name" value="TPR_rpt"/>
</dbReference>
<evidence type="ECO:0000256" key="7">
    <source>
        <dbReference type="ARBA" id="ARBA00047899"/>
    </source>
</evidence>
<keyword evidence="9" id="KW-0802">TPR repeat</keyword>
<dbReference type="Gene3D" id="1.25.40.10">
    <property type="entry name" value="Tetratricopeptide repeat domain"/>
    <property type="match status" value="2"/>
</dbReference>
<dbReference type="SMART" id="SM00220">
    <property type="entry name" value="S_TKc"/>
    <property type="match status" value="1"/>
</dbReference>
<evidence type="ECO:0000256" key="1">
    <source>
        <dbReference type="ARBA" id="ARBA00012513"/>
    </source>
</evidence>
<dbReference type="PROSITE" id="PS50011">
    <property type="entry name" value="PROTEIN_KINASE_DOM"/>
    <property type="match status" value="1"/>
</dbReference>